<dbReference type="Gene3D" id="3.30.930.10">
    <property type="entry name" value="Bira Bifunctional Protein, Domain 2"/>
    <property type="match status" value="1"/>
</dbReference>
<dbReference type="EMBL" id="QXFL01000004">
    <property type="protein sequence ID" value="RIV85869.1"/>
    <property type="molecule type" value="Genomic_DNA"/>
</dbReference>
<dbReference type="InterPro" id="IPR045864">
    <property type="entry name" value="aa-tRNA-synth_II/BPL/LPL"/>
</dbReference>
<sequence length="274" mass="28846">MNAVSHFQHSREALAKEALLLARVARRESDFEMALWTAGRSLVVPSSMARKPRFESAASASAAGGWPVVLRPSGGGVVPQGPGILNLAIVSVADGKECQDPVAYFQVLTDLIASAVTRTGAVSVGPVNGSFCDGKFNVAVDGRKLAGTAQRWTIRNARSHEYAVLAHATILCAADIPASCAAVEYFCGELGEPIPLDPDAHINLQEVLSNDTDAFAHCAGIFRAHLLGGNYAVCKRGLESQTAKSQSFLCDSGGRAALKRAVAETEGFEPSIPR</sequence>
<accession>A0A418NRT7</accession>
<organism evidence="2 3">
    <name type="scientific">Aurantiacibacter zhengii</name>
    <dbReference type="NCBI Taxonomy" id="2307003"/>
    <lineage>
        <taxon>Bacteria</taxon>
        <taxon>Pseudomonadati</taxon>
        <taxon>Pseudomonadota</taxon>
        <taxon>Alphaproteobacteria</taxon>
        <taxon>Sphingomonadales</taxon>
        <taxon>Erythrobacteraceae</taxon>
        <taxon>Aurantiacibacter</taxon>
    </lineage>
</organism>
<dbReference type="PROSITE" id="PS51733">
    <property type="entry name" value="BPL_LPL_CATALYTIC"/>
    <property type="match status" value="1"/>
</dbReference>
<proteinExistence type="predicted"/>
<feature type="domain" description="BPL/LPL catalytic" evidence="1">
    <location>
        <begin position="27"/>
        <end position="223"/>
    </location>
</feature>
<dbReference type="Pfam" id="PF21948">
    <property type="entry name" value="LplA-B_cat"/>
    <property type="match status" value="1"/>
</dbReference>
<dbReference type="PANTHER" id="PTHR43679">
    <property type="entry name" value="OCTANOYLTRANSFERASE LIPM-RELATED"/>
    <property type="match status" value="1"/>
</dbReference>
<protein>
    <recommendedName>
        <fullName evidence="1">BPL/LPL catalytic domain-containing protein</fullName>
    </recommendedName>
</protein>
<dbReference type="OrthoDB" id="7364083at2"/>
<dbReference type="RefSeq" id="WP_119587059.1">
    <property type="nucleotide sequence ID" value="NZ_CAWODQ010000024.1"/>
</dbReference>
<dbReference type="Proteomes" id="UP000286576">
    <property type="component" value="Unassembled WGS sequence"/>
</dbReference>
<evidence type="ECO:0000313" key="3">
    <source>
        <dbReference type="Proteomes" id="UP000286576"/>
    </source>
</evidence>
<name>A0A418NRT7_9SPHN</name>
<dbReference type="SUPFAM" id="SSF55681">
    <property type="entry name" value="Class II aaRS and biotin synthetases"/>
    <property type="match status" value="1"/>
</dbReference>
<reference evidence="2 3" key="1">
    <citation type="submission" date="2018-08" db="EMBL/GenBank/DDBJ databases">
        <title>Erythrobacter zhengii sp.nov., a bacterium isolated from deep-sea sediment.</title>
        <authorList>
            <person name="Fang C."/>
            <person name="Wu Y.-H."/>
            <person name="Sun C."/>
            <person name="Wang H."/>
            <person name="Cheng H."/>
            <person name="Meng F.-X."/>
            <person name="Wang C.-S."/>
            <person name="Xu X.-W."/>
        </authorList>
    </citation>
    <scope>NUCLEOTIDE SEQUENCE [LARGE SCALE GENOMIC DNA]</scope>
    <source>
        <strain evidence="2 3">V18</strain>
    </source>
</reference>
<gene>
    <name evidence="2" type="ORF">D2V07_11200</name>
</gene>
<evidence type="ECO:0000259" key="1">
    <source>
        <dbReference type="PROSITE" id="PS51733"/>
    </source>
</evidence>
<dbReference type="InterPro" id="IPR050664">
    <property type="entry name" value="Octanoyltrans_LipM/LipL"/>
</dbReference>
<dbReference type="PANTHER" id="PTHR43679:SF2">
    <property type="entry name" value="OCTANOYL-[GCVH]:PROTEIN N-OCTANOYLTRANSFERASE"/>
    <property type="match status" value="1"/>
</dbReference>
<evidence type="ECO:0000313" key="2">
    <source>
        <dbReference type="EMBL" id="RIV85869.1"/>
    </source>
</evidence>
<keyword evidence="3" id="KW-1185">Reference proteome</keyword>
<dbReference type="AlphaFoldDB" id="A0A418NRT7"/>
<dbReference type="InterPro" id="IPR004143">
    <property type="entry name" value="BPL_LPL_catalytic"/>
</dbReference>
<comment type="caution">
    <text evidence="2">The sequence shown here is derived from an EMBL/GenBank/DDBJ whole genome shotgun (WGS) entry which is preliminary data.</text>
</comment>